<feature type="region of interest" description="Disordered" evidence="1">
    <location>
        <begin position="36"/>
        <end position="97"/>
    </location>
</feature>
<dbReference type="Proteomes" id="UP001519363">
    <property type="component" value="Unassembled WGS sequence"/>
</dbReference>
<dbReference type="EMBL" id="JAGIOO010000001">
    <property type="protein sequence ID" value="MBP2476390.1"/>
    <property type="molecule type" value="Genomic_DNA"/>
</dbReference>
<name>A0ABS5AII1_9PSEU</name>
<accession>A0ABS5AII1</accession>
<feature type="compositionally biased region" description="Pro residues" evidence="1">
    <location>
        <begin position="76"/>
        <end position="92"/>
    </location>
</feature>
<sequence length="111" mass="11457">MITSARRLPVVFAALVTFLLAAVPFLGPAPCPHLAAAPGSHVSADQPTPDCAVNERKPQLKAALPSQGLDEATTPSPVPAQPVTWAPPPAARPPSHFANAVDLNSLSVLRT</sequence>
<dbReference type="RefSeq" id="WP_143342437.1">
    <property type="nucleotide sequence ID" value="NZ_JAGIOO010000001.1"/>
</dbReference>
<comment type="caution">
    <text evidence="2">The sequence shown here is derived from an EMBL/GenBank/DDBJ whole genome shotgun (WGS) entry which is preliminary data.</text>
</comment>
<organism evidence="2 3">
    <name type="scientific">Crossiella equi</name>
    <dbReference type="NCBI Taxonomy" id="130796"/>
    <lineage>
        <taxon>Bacteria</taxon>
        <taxon>Bacillati</taxon>
        <taxon>Actinomycetota</taxon>
        <taxon>Actinomycetes</taxon>
        <taxon>Pseudonocardiales</taxon>
        <taxon>Pseudonocardiaceae</taxon>
        <taxon>Crossiella</taxon>
    </lineage>
</organism>
<evidence type="ECO:0000256" key="1">
    <source>
        <dbReference type="SAM" id="MobiDB-lite"/>
    </source>
</evidence>
<evidence type="ECO:0008006" key="4">
    <source>
        <dbReference type="Google" id="ProtNLM"/>
    </source>
</evidence>
<gene>
    <name evidence="2" type="ORF">JOF53_005262</name>
</gene>
<reference evidence="2 3" key="1">
    <citation type="submission" date="2021-03" db="EMBL/GenBank/DDBJ databases">
        <title>Sequencing the genomes of 1000 actinobacteria strains.</title>
        <authorList>
            <person name="Klenk H.-P."/>
        </authorList>
    </citation>
    <scope>NUCLEOTIDE SEQUENCE [LARGE SCALE GENOMIC DNA]</scope>
    <source>
        <strain evidence="2 3">DSM 44580</strain>
    </source>
</reference>
<proteinExistence type="predicted"/>
<keyword evidence="3" id="KW-1185">Reference proteome</keyword>
<evidence type="ECO:0000313" key="2">
    <source>
        <dbReference type="EMBL" id="MBP2476390.1"/>
    </source>
</evidence>
<protein>
    <recommendedName>
        <fullName evidence="4">Secreted protein</fullName>
    </recommendedName>
</protein>
<evidence type="ECO:0000313" key="3">
    <source>
        <dbReference type="Proteomes" id="UP001519363"/>
    </source>
</evidence>